<accession>A0AB35U2X9</accession>
<dbReference type="PANTHER" id="PTHR43053">
    <property type="entry name" value="GLYCOSIDASE FAMILY 31"/>
    <property type="match status" value="1"/>
</dbReference>
<reference evidence="3 4" key="1">
    <citation type="submission" date="2022-03" db="EMBL/GenBank/DDBJ databases">
        <title>Novel taxa within the pig intestine.</title>
        <authorList>
            <person name="Wylensek D."/>
            <person name="Bishof K."/>
            <person name="Afrizal A."/>
            <person name="Clavel T."/>
        </authorList>
    </citation>
    <scope>NUCLEOTIDE SEQUENCE [LARGE SCALE GENOMIC DNA]</scope>
    <source>
        <strain evidence="3 4">CLA-KB-P133</strain>
    </source>
</reference>
<gene>
    <name evidence="3" type="ORF">MOZ60_04100</name>
</gene>
<protein>
    <submittedName>
        <fullName evidence="3">Alpha-galactosidase</fullName>
    </submittedName>
</protein>
<dbReference type="CDD" id="cd14791">
    <property type="entry name" value="GH36"/>
    <property type="match status" value="1"/>
</dbReference>
<dbReference type="Proteomes" id="UP001286174">
    <property type="component" value="Unassembled WGS sequence"/>
</dbReference>
<name>A0AB35U2X9_9FIRM</name>
<comment type="caution">
    <text evidence="3">The sequence shown here is derived from an EMBL/GenBank/DDBJ whole genome shotgun (WGS) entry which is preliminary data.</text>
</comment>
<proteinExistence type="predicted"/>
<evidence type="ECO:0000313" key="3">
    <source>
        <dbReference type="EMBL" id="MDX8419274.1"/>
    </source>
</evidence>
<keyword evidence="1" id="KW-0378">Hydrolase</keyword>
<sequence length="528" mass="60531">MKINWYLKTDQNTYQGEVEAQEKTEIAVNLSHETIASCVCRVNFPLQTGEKIFVNGFQSWTYCPEHDPHDLDRSMQGVPSFVIRKYGLDKSGDEAFTHYGHKRGIFTGYSWAYFRLNNIYHLFGSLDEDPGYTRFIYDANKQVLTMERDVSGVTMDGRYHVLDLFQASGSEKEVFDGWFKELGITSRAAAKLYGYSSWYNRYQEINADAIQDDLAGCNTILKQGDLFQIDDGWEPYVGDWLEADQNKFPGGMKDQADRIHKDGYLAGLWLAPYVAETKSSLYQNHPDWFLQEDGYPLSAGSNWSGYYALDFDNQEVRAYLKQVFDRIFNEWGFDLVKLDFLFAAAMKPTANETRAARMHRAMIYLRSLCKDHLILGCGVPLFPAFGLVDYCRIGPDMSLSWDDVWYMKPLHKERISSAHTIINTVVRHGIDGRAWRNDPDVFLLRKDNIKMNEKQKMDLARINAIYGGVFLTSDNPSSYTPEMQQQYQQLRQLSEAKIISLATGKDEITANLLVDGSPTVMNVSLKGR</sequence>
<dbReference type="EMBL" id="JALBUR010000007">
    <property type="protein sequence ID" value="MDX8419274.1"/>
    <property type="molecule type" value="Genomic_DNA"/>
</dbReference>
<dbReference type="GO" id="GO:0004557">
    <property type="term" value="F:alpha-galactosidase activity"/>
    <property type="evidence" value="ECO:0007669"/>
    <property type="project" value="InterPro"/>
</dbReference>
<dbReference type="InterPro" id="IPR050985">
    <property type="entry name" value="Alpha-glycosidase_related"/>
</dbReference>
<dbReference type="GO" id="GO:0016052">
    <property type="term" value="P:carbohydrate catabolic process"/>
    <property type="evidence" value="ECO:0007669"/>
    <property type="project" value="InterPro"/>
</dbReference>
<dbReference type="InterPro" id="IPR002252">
    <property type="entry name" value="Glyco_hydro_36"/>
</dbReference>
<dbReference type="InterPro" id="IPR017853">
    <property type="entry name" value="GH"/>
</dbReference>
<dbReference type="AlphaFoldDB" id="A0AB35U2X9"/>
<dbReference type="Gene3D" id="3.20.20.70">
    <property type="entry name" value="Aldolase class I"/>
    <property type="match status" value="1"/>
</dbReference>
<dbReference type="RefSeq" id="WP_370595745.1">
    <property type="nucleotide sequence ID" value="NZ_JALBUR010000007.1"/>
</dbReference>
<keyword evidence="4" id="KW-1185">Reference proteome</keyword>
<dbReference type="InterPro" id="IPR013785">
    <property type="entry name" value="Aldolase_TIM"/>
</dbReference>
<dbReference type="Pfam" id="PF02065">
    <property type="entry name" value="Melibiase"/>
    <property type="match status" value="1"/>
</dbReference>
<dbReference type="SUPFAM" id="SSF51445">
    <property type="entry name" value="(Trans)glycosidases"/>
    <property type="match status" value="1"/>
</dbReference>
<evidence type="ECO:0000256" key="1">
    <source>
        <dbReference type="ARBA" id="ARBA00022801"/>
    </source>
</evidence>
<evidence type="ECO:0000256" key="2">
    <source>
        <dbReference type="ARBA" id="ARBA00023295"/>
    </source>
</evidence>
<organism evidence="3 4">
    <name type="scientific">Grylomicrobium aquisgranensis</name>
    <dbReference type="NCBI Taxonomy" id="2926318"/>
    <lineage>
        <taxon>Bacteria</taxon>
        <taxon>Bacillati</taxon>
        <taxon>Bacillota</taxon>
        <taxon>Erysipelotrichia</taxon>
        <taxon>Erysipelotrichales</taxon>
        <taxon>Erysipelotrichaceae</taxon>
        <taxon>Grylomicrobium</taxon>
    </lineage>
</organism>
<evidence type="ECO:0000313" key="4">
    <source>
        <dbReference type="Proteomes" id="UP001286174"/>
    </source>
</evidence>
<dbReference type="PANTHER" id="PTHR43053:SF3">
    <property type="entry name" value="ALPHA-GALACTOSIDASE C-RELATED"/>
    <property type="match status" value="1"/>
</dbReference>
<keyword evidence="2" id="KW-0326">Glycosidase</keyword>